<comment type="caution">
    <text evidence="1">The sequence shown here is derived from an EMBL/GenBank/DDBJ whole genome shotgun (WGS) entry which is preliminary data.</text>
</comment>
<dbReference type="EMBL" id="CM043798">
    <property type="protein sequence ID" value="KAI4813872.1"/>
    <property type="molecule type" value="Genomic_DNA"/>
</dbReference>
<proteinExistence type="predicted"/>
<name>A0ACB9WK91_CHAAC</name>
<evidence type="ECO:0000313" key="2">
    <source>
        <dbReference type="Proteomes" id="UP001057452"/>
    </source>
</evidence>
<accession>A0ACB9WK91</accession>
<organism evidence="1 2">
    <name type="scientific">Chaenocephalus aceratus</name>
    <name type="common">Blackfin icefish</name>
    <name type="synonym">Chaenichthys aceratus</name>
    <dbReference type="NCBI Taxonomy" id="36190"/>
    <lineage>
        <taxon>Eukaryota</taxon>
        <taxon>Metazoa</taxon>
        <taxon>Chordata</taxon>
        <taxon>Craniata</taxon>
        <taxon>Vertebrata</taxon>
        <taxon>Euteleostomi</taxon>
        <taxon>Actinopterygii</taxon>
        <taxon>Neopterygii</taxon>
        <taxon>Teleostei</taxon>
        <taxon>Neoteleostei</taxon>
        <taxon>Acanthomorphata</taxon>
        <taxon>Eupercaria</taxon>
        <taxon>Perciformes</taxon>
        <taxon>Notothenioidei</taxon>
        <taxon>Channichthyidae</taxon>
        <taxon>Chaenocephalus</taxon>
    </lineage>
</organism>
<feature type="non-terminal residue" evidence="1">
    <location>
        <position position="515"/>
    </location>
</feature>
<evidence type="ECO:0000313" key="1">
    <source>
        <dbReference type="EMBL" id="KAI4813872.1"/>
    </source>
</evidence>
<protein>
    <submittedName>
        <fullName evidence="1">Uncharacterized protein</fullName>
    </submittedName>
</protein>
<reference evidence="1" key="1">
    <citation type="submission" date="2022-05" db="EMBL/GenBank/DDBJ databases">
        <title>Chromosome-level genome of Chaenocephalus aceratus.</title>
        <authorList>
            <person name="Park H."/>
        </authorList>
    </citation>
    <scope>NUCLEOTIDE SEQUENCE</scope>
    <source>
        <strain evidence="1">KU_202001</strain>
    </source>
</reference>
<gene>
    <name evidence="1" type="ORF">KUCAC02_003093</name>
</gene>
<dbReference type="Proteomes" id="UP001057452">
    <property type="component" value="Chromosome 14"/>
</dbReference>
<sequence>MATIFVFPGTSANALNFQLYLLEGLNRWNQDRGAAAVTSKQASLLTYAGDVAHWVNTNSLKVFGRAFVPTFRPPATHTGELLGVDYLLIASSSLAAASEQAAASAHAADSLHPCASSLTVAPSLPSLSAASSRPSASSQAPASMPQPGVSSALDSAPPDESGAVDDSGMAGMDRVDSLAEFLVELRNQLTMVLTNQQVSNIVALWQNLLDSDKQRVVFAARHQSRLDTGRFRSPKKKQEFTPGVESLKRHALTTTAPLAHPRKRGTGTVSRWDLILEDYRKSRRRILSNGTVMQQTTLQLVDVSHTTLVQWHNKRVKREDNVVVLQGLVLPSRLSVASDPLPPANVRPQSAAPQPGVAHHYILPSSTVGQVKLKRKASPTTATPATLKLRPQLQLFPAPPSGPQMVRQLFPAPPSGPQMVRQLFPAPPQLPSGPQMVRQRQLFPAPSLGHCSWIFNPVTSQVPVQVAAPQAPNASLSSVLPAPAPAPTTRKLTRKVVHNTCKKCGKFRTAETGHS</sequence>
<keyword evidence="2" id="KW-1185">Reference proteome</keyword>